<proteinExistence type="predicted"/>
<dbReference type="eggNOG" id="COG5455">
    <property type="taxonomic scope" value="Bacteria"/>
</dbReference>
<dbReference type="KEGG" id="asol:BEN76_13440"/>
<evidence type="ECO:0000313" key="1">
    <source>
        <dbReference type="EMBL" id="APV36960.1"/>
    </source>
</evidence>
<evidence type="ECO:0000313" key="2">
    <source>
        <dbReference type="Proteomes" id="UP000185674"/>
    </source>
</evidence>
<gene>
    <name evidence="1" type="ORF">BEN76_13440</name>
</gene>
<protein>
    <submittedName>
        <fullName evidence="1">Uncharacterized protein</fullName>
    </submittedName>
</protein>
<dbReference type="AlphaFoldDB" id="A0A1P8EL66"/>
<dbReference type="RefSeq" id="WP_076033291.1">
    <property type="nucleotide sequence ID" value="NZ_BKPF01000010.1"/>
</dbReference>
<organism evidence="1 2">
    <name type="scientific">Acinetobacter soli</name>
    <dbReference type="NCBI Taxonomy" id="487316"/>
    <lineage>
        <taxon>Bacteria</taxon>
        <taxon>Pseudomonadati</taxon>
        <taxon>Pseudomonadota</taxon>
        <taxon>Gammaproteobacteria</taxon>
        <taxon>Moraxellales</taxon>
        <taxon>Moraxellaceae</taxon>
        <taxon>Acinetobacter</taxon>
    </lineage>
</organism>
<dbReference type="Pfam" id="PF11776">
    <property type="entry name" value="RcnB"/>
    <property type="match status" value="1"/>
</dbReference>
<sequence length="101" mass="11636">MRKLTTAIILATAGIVTTSAMAAPHDHNDMRHGHHAAYQDKKADWRPGQFAPKQYVSDRYKVDHRGYKKLHKPGRGQHWIKANGHYLLINDHNHKIIQVVR</sequence>
<dbReference type="Gene3D" id="3.10.450.160">
    <property type="entry name" value="inner membrane protein cigr"/>
    <property type="match status" value="1"/>
</dbReference>
<dbReference type="Proteomes" id="UP000185674">
    <property type="component" value="Chromosome"/>
</dbReference>
<name>A0A1P8EL66_9GAMM</name>
<reference evidence="1 2" key="1">
    <citation type="submission" date="2016-08" db="EMBL/GenBank/DDBJ databases">
        <title>Complete genome sequence of Acinetobacter baylyi strain GFJ2.</title>
        <authorList>
            <person name="Tabata M."/>
            <person name="Kuboki S."/>
            <person name="Gibu N."/>
            <person name="Kinouchi Y."/>
            <person name="Vangnai A."/>
            <person name="Kasai D."/>
            <person name="Fukuda M."/>
        </authorList>
    </citation>
    <scope>NUCLEOTIDE SEQUENCE [LARGE SCALE GENOMIC DNA]</scope>
    <source>
        <strain evidence="1 2">GFJ2</strain>
    </source>
</reference>
<dbReference type="EMBL" id="CP016896">
    <property type="protein sequence ID" value="APV36960.1"/>
    <property type="molecule type" value="Genomic_DNA"/>
</dbReference>
<accession>A0A1P8EL66</accession>
<dbReference type="STRING" id="487316.BEN76_13440"/>
<dbReference type="InterPro" id="IPR024572">
    <property type="entry name" value="RcnB"/>
</dbReference>